<name>A0A7K3VSY2_RHILE</name>
<dbReference type="Proteomes" id="UP000471705">
    <property type="component" value="Unassembled WGS sequence"/>
</dbReference>
<dbReference type="EMBL" id="WUFV01000027">
    <property type="protein sequence ID" value="NEK19231.1"/>
    <property type="molecule type" value="Genomic_DNA"/>
</dbReference>
<dbReference type="RefSeq" id="WP_164049400.1">
    <property type="nucleotide sequence ID" value="NZ_JAAXBV010000020.1"/>
</dbReference>
<gene>
    <name evidence="1" type="ORF">GR257_31120</name>
</gene>
<proteinExistence type="predicted"/>
<dbReference type="AlphaFoldDB" id="A0A7K3VSY2"/>
<comment type="caution">
    <text evidence="1">The sequence shown here is derived from an EMBL/GenBank/DDBJ whole genome shotgun (WGS) entry which is preliminary data.</text>
</comment>
<reference evidence="1 2" key="1">
    <citation type="submission" date="2019-12" db="EMBL/GenBank/DDBJ databases">
        <title>Rhizobium genotypes associated with high levels of biological nitrogen fixation by grain legumes in a temperate-maritime cropping system.</title>
        <authorList>
            <person name="Maluk M."/>
            <person name="Francesc Ferrando Molina F."/>
            <person name="Lopez Del Egido L."/>
            <person name="Lafos M."/>
            <person name="Langarica-Fuentes A."/>
            <person name="Gebre Yohannes G."/>
            <person name="Young M.W."/>
            <person name="Martin P."/>
            <person name="Gantlett R."/>
            <person name="Kenicer G."/>
            <person name="Hawes C."/>
            <person name="Begg G.S."/>
            <person name="Quilliam R.S."/>
            <person name="Squire G.R."/>
            <person name="Poole P.S."/>
            <person name="Young P.W."/>
            <person name="Iannetta P.M."/>
            <person name="James E.K."/>
        </authorList>
    </citation>
    <scope>NUCLEOTIDE SEQUENCE [LARGE SCALE GENOMIC DNA]</scope>
    <source>
        <strain evidence="1 2">JHI54</strain>
    </source>
</reference>
<protein>
    <submittedName>
        <fullName evidence="1">Uncharacterized protein</fullName>
    </submittedName>
</protein>
<accession>A0A7K3VSY2</accession>
<evidence type="ECO:0000313" key="2">
    <source>
        <dbReference type="Proteomes" id="UP000471705"/>
    </source>
</evidence>
<evidence type="ECO:0000313" key="1">
    <source>
        <dbReference type="EMBL" id="NEK19231.1"/>
    </source>
</evidence>
<organism evidence="1 2">
    <name type="scientific">Rhizobium leguminosarum</name>
    <dbReference type="NCBI Taxonomy" id="384"/>
    <lineage>
        <taxon>Bacteria</taxon>
        <taxon>Pseudomonadati</taxon>
        <taxon>Pseudomonadota</taxon>
        <taxon>Alphaproteobacteria</taxon>
        <taxon>Hyphomicrobiales</taxon>
        <taxon>Rhizobiaceae</taxon>
        <taxon>Rhizobium/Agrobacterium group</taxon>
        <taxon>Rhizobium</taxon>
    </lineage>
</organism>
<sequence length="170" mass="18934">MKDERIESKLRASLVSETPLRVSGILVLFCLAERGVQHQVQSTGSIRAFHRERSPPVVWGLRESSEDWKVRRRPTAMPSYGGQSYATAARTAASRINDRVCELNTARMGLAASKRFMIEPEPEICWRTEGRLSTSAALDCLVHNNGREPIRNLQSFPDSPVASVSALSPR</sequence>